<keyword evidence="3" id="KW-0489">Methyltransferase</keyword>
<keyword evidence="4" id="KW-1185">Reference proteome</keyword>
<dbReference type="GO" id="GO:0008757">
    <property type="term" value="F:S-adenosylmethionine-dependent methyltransferase activity"/>
    <property type="evidence" value="ECO:0007669"/>
    <property type="project" value="InterPro"/>
</dbReference>
<dbReference type="GO" id="GO:0032259">
    <property type="term" value="P:methylation"/>
    <property type="evidence" value="ECO:0007669"/>
    <property type="project" value="UniProtKB-KW"/>
</dbReference>
<feature type="domain" description="Methyltransferase type 11" evidence="2">
    <location>
        <begin position="149"/>
        <end position="245"/>
    </location>
</feature>
<dbReference type="Gene3D" id="3.40.50.150">
    <property type="entry name" value="Vaccinia Virus protein VP39"/>
    <property type="match status" value="1"/>
</dbReference>
<organism evidence="3 4">
    <name type="scientific">Brevundimonas bullata</name>
    <dbReference type="NCBI Taxonomy" id="13160"/>
    <lineage>
        <taxon>Bacteria</taxon>
        <taxon>Pseudomonadati</taxon>
        <taxon>Pseudomonadota</taxon>
        <taxon>Alphaproteobacteria</taxon>
        <taxon>Caulobacterales</taxon>
        <taxon>Caulobacteraceae</taxon>
        <taxon>Brevundimonas</taxon>
    </lineage>
</organism>
<proteinExistence type="predicted"/>
<dbReference type="InterPro" id="IPR029063">
    <property type="entry name" value="SAM-dependent_MTases_sf"/>
</dbReference>
<dbReference type="RefSeq" id="WP_184270804.1">
    <property type="nucleotide sequence ID" value="NZ_JACHKY010000004.1"/>
</dbReference>
<name>A0A7W7N3U1_9CAUL</name>
<dbReference type="SUPFAM" id="SSF53335">
    <property type="entry name" value="S-adenosyl-L-methionine-dependent methyltransferases"/>
    <property type="match status" value="1"/>
</dbReference>
<accession>A0A7W7N3U1</accession>
<comment type="caution">
    <text evidence="3">The sequence shown here is derived from an EMBL/GenBank/DDBJ whole genome shotgun (WGS) entry which is preliminary data.</text>
</comment>
<evidence type="ECO:0000313" key="3">
    <source>
        <dbReference type="EMBL" id="MBB4798753.1"/>
    </source>
</evidence>
<dbReference type="EMBL" id="JACHKY010000004">
    <property type="protein sequence ID" value="MBB4798753.1"/>
    <property type="molecule type" value="Genomic_DNA"/>
</dbReference>
<dbReference type="AlphaFoldDB" id="A0A7W7N3U1"/>
<keyword evidence="3" id="KW-0808">Transferase</keyword>
<dbReference type="Pfam" id="PF08241">
    <property type="entry name" value="Methyltransf_11"/>
    <property type="match status" value="1"/>
</dbReference>
<gene>
    <name evidence="3" type="ORF">HNP32_002507</name>
</gene>
<dbReference type="InterPro" id="IPR013216">
    <property type="entry name" value="Methyltransf_11"/>
</dbReference>
<evidence type="ECO:0000259" key="2">
    <source>
        <dbReference type="Pfam" id="PF08241"/>
    </source>
</evidence>
<feature type="region of interest" description="Disordered" evidence="1">
    <location>
        <begin position="1"/>
        <end position="24"/>
    </location>
</feature>
<dbReference type="CDD" id="cd02440">
    <property type="entry name" value="AdoMet_MTases"/>
    <property type="match status" value="1"/>
</dbReference>
<protein>
    <submittedName>
        <fullName evidence="3">SAM-dependent methyltransferase</fullName>
    </submittedName>
</protein>
<reference evidence="3 4" key="1">
    <citation type="submission" date="2020-08" db="EMBL/GenBank/DDBJ databases">
        <title>Functional genomics of gut bacteria from endangered species of beetles.</title>
        <authorList>
            <person name="Carlos-Shanley C."/>
        </authorList>
    </citation>
    <scope>NUCLEOTIDE SEQUENCE [LARGE SCALE GENOMIC DNA]</scope>
    <source>
        <strain evidence="3 4">S00123</strain>
    </source>
</reference>
<sequence>MDAPLKSLDGGRTPTAPTGADHSFIPSSFVPGQASFWRCPHCRGVLACRKETLECLTCDDHFGQVDGIPDLRIPGESWIDFEEDLAIAREVAAMDLPLEDLVRSIYARRPGWEEGLIRLRTRQVLAAPERLHEDVAGWLAEATSEEAWLDLGCGPGMLLAAAADMKRPGFGIGVDVSMTWLVVAKRLIAAHGGRPILAAALGEALPLADGTLSGVVSLDVIEHVDRPDVYLREIDRVTRPGGRLALSTPNRFSLAPEPHVMVWGVGLLPRRYQARYVAWRSGKAYDSTCLMGSFGLRRILKRCTRFAFMIIIPPVPEEEVRRFSSTKAILARLYNRMSGAVALRAIFLLIGPFFRITGVKGA</sequence>
<evidence type="ECO:0000256" key="1">
    <source>
        <dbReference type="SAM" id="MobiDB-lite"/>
    </source>
</evidence>
<dbReference type="Proteomes" id="UP000539957">
    <property type="component" value="Unassembled WGS sequence"/>
</dbReference>
<evidence type="ECO:0000313" key="4">
    <source>
        <dbReference type="Proteomes" id="UP000539957"/>
    </source>
</evidence>